<feature type="signal peptide" evidence="1">
    <location>
        <begin position="1"/>
        <end position="20"/>
    </location>
</feature>
<evidence type="ECO:0008006" key="4">
    <source>
        <dbReference type="Google" id="ProtNLM"/>
    </source>
</evidence>
<dbReference type="PROSITE" id="PS51257">
    <property type="entry name" value="PROKAR_LIPOPROTEIN"/>
    <property type="match status" value="1"/>
</dbReference>
<accession>A0A3L7ZJ85</accession>
<comment type="caution">
    <text evidence="2">The sequence shown here is derived from an EMBL/GenBank/DDBJ whole genome shotgun (WGS) entry which is preliminary data.</text>
</comment>
<proteinExistence type="predicted"/>
<dbReference type="AlphaFoldDB" id="A0A3L7ZJ85"/>
<evidence type="ECO:0000313" key="2">
    <source>
        <dbReference type="EMBL" id="RLT71916.1"/>
    </source>
</evidence>
<organism evidence="2 3">
    <name type="scientific">Parabacteroides distasonis</name>
    <dbReference type="NCBI Taxonomy" id="823"/>
    <lineage>
        <taxon>Bacteria</taxon>
        <taxon>Pseudomonadati</taxon>
        <taxon>Bacteroidota</taxon>
        <taxon>Bacteroidia</taxon>
        <taxon>Bacteroidales</taxon>
        <taxon>Tannerellaceae</taxon>
        <taxon>Parabacteroides</taxon>
    </lineage>
</organism>
<dbReference type="EMBL" id="RAYI01000080">
    <property type="protein sequence ID" value="RLT71916.1"/>
    <property type="molecule type" value="Genomic_DNA"/>
</dbReference>
<evidence type="ECO:0000256" key="1">
    <source>
        <dbReference type="SAM" id="SignalP"/>
    </source>
</evidence>
<evidence type="ECO:0000313" key="3">
    <source>
        <dbReference type="Proteomes" id="UP000278164"/>
    </source>
</evidence>
<sequence>MKHFFYILFFLLLLVPSVFACGPFDRNYLAEEYYIFRLFGDNMEGNYPQSSLKAQYLENCKEWAKITSQTIPLDDIEQVVYKWSIEKLDSLRTHGVYTSNSFAKWLMEHHDNEVIDFLLLAKRNEYVRFEKNSLWYYPVDGDEETTTVQGILQMSLSYTGTRLKDRYLLQAIRALFACFQFEECIDLWKKHESDFRTKIIKQLAADYIYGACERVGDTHILPDLPLIKEMKERNLLYNLQWHLHGIDASTNKDYFDEDYKKVLQVLQLKDIKYKAQWYYARAFLADKLGKREEAMSSIRKAKTYATDTEMKSVIRILEMYLRTKYAEVYDFTFENYLYGELLWLDNKITQELTPEIKEQIKSHESYWSHICGYSQYYWNDMLRKIIIGNVVPLCIKSNYKTRALQYLNMADNGIFNKVPQIGIEYYVSDSSWTTKKDLLTRDEYRNSSEYYNIYDYRNDYFINLDSIGVKYVKRLAYRIDNPITPLDSFLNRNSYTDRQYLYDIIGTQLIASRKYKEAAFYLSHVSEQFQRSRNVASYFNQDPFTFDKRLRQSDPLYKLHFAQEMSRLEDNMRYAKDPNVRAESMLRYALGMQNSVGEHCWELTSYYRGFWEPYPFHSHYQHKLVSEIITESEKLKKTAFTLFTDDERAAKAYQNWCMWKTSVTKYPHTKTAKQIRGQCDNLADYQLSPSISEGFR</sequence>
<keyword evidence="1" id="KW-0732">Signal</keyword>
<protein>
    <recommendedName>
        <fullName evidence="4">Tetratricopeptide repeat protein</fullName>
    </recommendedName>
</protein>
<dbReference type="Proteomes" id="UP000278164">
    <property type="component" value="Unassembled WGS sequence"/>
</dbReference>
<gene>
    <name evidence="2" type="ORF">D7V78_18725</name>
</gene>
<dbReference type="OrthoDB" id="1081381at2"/>
<feature type="chain" id="PRO_5018097273" description="Tetratricopeptide repeat protein" evidence="1">
    <location>
        <begin position="21"/>
        <end position="696"/>
    </location>
</feature>
<reference evidence="2 3" key="1">
    <citation type="submission" date="2018-09" db="EMBL/GenBank/DDBJ databases">
        <title>Murine metabolic-syndrome-specific gut microbial biobank.</title>
        <authorList>
            <person name="Liu C."/>
        </authorList>
    </citation>
    <scope>NUCLEOTIDE SEQUENCE [LARGE SCALE GENOMIC DNA]</scope>
    <source>
        <strain evidence="2 3">8-P5</strain>
    </source>
</reference>
<dbReference type="RefSeq" id="WP_121737405.1">
    <property type="nucleotide sequence ID" value="NZ_QXXG01000066.1"/>
</dbReference>
<name>A0A3L7ZJ85_PARDI</name>